<keyword evidence="3" id="KW-1185">Reference proteome</keyword>
<dbReference type="OrthoDB" id="5294470at2"/>
<protein>
    <recommendedName>
        <fullName evidence="4">Nucleoprotein/polynucleotide-associated enzyme</fullName>
    </recommendedName>
</protein>
<dbReference type="RefSeq" id="WP_107866366.1">
    <property type="nucleotide sequence ID" value="NZ_QAON01000013.1"/>
</dbReference>
<evidence type="ECO:0008006" key="4">
    <source>
        <dbReference type="Google" id="ProtNLM"/>
    </source>
</evidence>
<feature type="coiled-coil region" evidence="1">
    <location>
        <begin position="47"/>
        <end position="79"/>
    </location>
</feature>
<keyword evidence="1" id="KW-0175">Coiled coil</keyword>
<evidence type="ECO:0000256" key="1">
    <source>
        <dbReference type="SAM" id="Coils"/>
    </source>
</evidence>
<dbReference type="InterPro" id="IPR018636">
    <property type="entry name" value="DUF2058"/>
</dbReference>
<gene>
    <name evidence="2" type="ORF">C8N29_11321</name>
</gene>
<sequence length="173" mass="19629">MANSLQKQLLQAGLADAKRAKKLNQQKLEAGKQEQVALQESVKAAQLAKVERDKELNRVKQEELQRKAITAQIKQLIDVNKVSRQDGETSYQFTDNKKIKKIFVTDVQFKQIVSGVLAVVRFADSYELIPSIVAEKIRQRDAESIVVLNQKADSALNDDDPYADYQIPDDLMW</sequence>
<dbReference type="AlphaFoldDB" id="A0A2T5IWF7"/>
<dbReference type="Pfam" id="PF09831">
    <property type="entry name" value="DUF2058"/>
    <property type="match status" value="1"/>
</dbReference>
<dbReference type="EMBL" id="QAON01000013">
    <property type="protein sequence ID" value="PTQ88255.1"/>
    <property type="molecule type" value="Genomic_DNA"/>
</dbReference>
<comment type="caution">
    <text evidence="2">The sequence shown here is derived from an EMBL/GenBank/DDBJ whole genome shotgun (WGS) entry which is preliminary data.</text>
</comment>
<organism evidence="2 3">
    <name type="scientific">Agitococcus lubricus</name>
    <dbReference type="NCBI Taxonomy" id="1077255"/>
    <lineage>
        <taxon>Bacteria</taxon>
        <taxon>Pseudomonadati</taxon>
        <taxon>Pseudomonadota</taxon>
        <taxon>Gammaproteobacteria</taxon>
        <taxon>Moraxellales</taxon>
        <taxon>Moraxellaceae</taxon>
        <taxon>Agitococcus</taxon>
    </lineage>
</organism>
<evidence type="ECO:0000313" key="2">
    <source>
        <dbReference type="EMBL" id="PTQ88255.1"/>
    </source>
</evidence>
<accession>A0A2T5IWF7</accession>
<reference evidence="2 3" key="1">
    <citation type="submission" date="2018-04" db="EMBL/GenBank/DDBJ databases">
        <title>Genomic Encyclopedia of Archaeal and Bacterial Type Strains, Phase II (KMG-II): from individual species to whole genera.</title>
        <authorList>
            <person name="Goeker M."/>
        </authorList>
    </citation>
    <scope>NUCLEOTIDE SEQUENCE [LARGE SCALE GENOMIC DNA]</scope>
    <source>
        <strain evidence="2 3">DSM 5822</strain>
    </source>
</reference>
<name>A0A2T5IWF7_9GAMM</name>
<evidence type="ECO:0000313" key="3">
    <source>
        <dbReference type="Proteomes" id="UP000244223"/>
    </source>
</evidence>
<proteinExistence type="predicted"/>
<dbReference type="Proteomes" id="UP000244223">
    <property type="component" value="Unassembled WGS sequence"/>
</dbReference>